<keyword evidence="10" id="KW-1185">Reference proteome</keyword>
<name>A0A2I2FU72_9EURO</name>
<dbReference type="GO" id="GO:0003677">
    <property type="term" value="F:DNA binding"/>
    <property type="evidence" value="ECO:0007669"/>
    <property type="project" value="UniProtKB-KW"/>
</dbReference>
<dbReference type="OrthoDB" id="103819at2759"/>
<dbReference type="PROSITE" id="PS00463">
    <property type="entry name" value="ZN2_CY6_FUNGAL_1"/>
    <property type="match status" value="1"/>
</dbReference>
<keyword evidence="7" id="KW-0472">Membrane</keyword>
<keyword evidence="2" id="KW-0805">Transcription regulation</keyword>
<dbReference type="RefSeq" id="XP_024699439.1">
    <property type="nucleotide sequence ID" value="XM_024852501.1"/>
</dbReference>
<dbReference type="InterPro" id="IPR036864">
    <property type="entry name" value="Zn2-C6_fun-type_DNA-bd_sf"/>
</dbReference>
<dbReference type="PANTHER" id="PTHR46910">
    <property type="entry name" value="TRANSCRIPTION FACTOR PDR1"/>
    <property type="match status" value="1"/>
</dbReference>
<feature type="compositionally biased region" description="Pro residues" evidence="6">
    <location>
        <begin position="90"/>
        <end position="106"/>
    </location>
</feature>
<gene>
    <name evidence="9" type="ORF">P170DRAFT_467899</name>
</gene>
<sequence>MADRTPSRNSFRPRACDNCRIRKIKCDKATPCSSCGALGIPCKLAGVASVPDPRRAVSSQYEDKIDSIQEQLATIQQALREVNPSASPSPAHPVPRPVPSADPAPPFEGQSSFHHESILAKDAAFSAVAGAQGRRLDDHVSAALSSLTHSLDRNTALSQDVSVNKASASPVPKEELLPVDLAVSVVKAVKAQPPFFLVSHSWRDLLQIEVLCQSLYFPLQPVPAGSVTLLHGLFFYIIRDYLHQGHPDLAHYNLASSVEFCERRFFEGLSSYEMMTAPTLEKVQALLIGIIKAQEEFDIQRCWTYLSLAFNMCQTLGFHRSSALKDDVSPAAEAKRHVFWSLYTIDKNVSLNIGFTSHFQDHDIDADLFKPSGDPSQRPWDLMALVTVEFATIQGRVFDQLYSVGAINSTDAKRAAAVQQLSLDLIAVRDRLVAIDVSSGLYADSLHGMAACADFIAYSVMTVIYRAQSRPTDAMAVSSNCYEAARLALDSHLKCFDFFRGRQTHKQMEYVNWILLYPSFAPFVIVFTHAIATSSSSDLSLLQDTVKSLDLIKGLSRGSMHLFAICEAFAKTAQVLVDARQTVTGLEHHQDGSLFIPATTEGPGNIALPDFPWPENTFDSAMNQQDISLFLNDFIGTGRSVMDMLSSGYLNDSLR</sequence>
<keyword evidence="1" id="KW-0479">Metal-binding</keyword>
<feature type="domain" description="Zn(2)-C6 fungal-type" evidence="8">
    <location>
        <begin position="15"/>
        <end position="44"/>
    </location>
</feature>
<dbReference type="Pfam" id="PF00172">
    <property type="entry name" value="Zn_clus"/>
    <property type="match status" value="1"/>
</dbReference>
<dbReference type="PROSITE" id="PS50048">
    <property type="entry name" value="ZN2_CY6_FUNGAL_2"/>
    <property type="match status" value="1"/>
</dbReference>
<dbReference type="SUPFAM" id="SSF57701">
    <property type="entry name" value="Zn2/Cys6 DNA-binding domain"/>
    <property type="match status" value="1"/>
</dbReference>
<dbReference type="GO" id="GO:0009893">
    <property type="term" value="P:positive regulation of metabolic process"/>
    <property type="evidence" value="ECO:0007669"/>
    <property type="project" value="UniProtKB-ARBA"/>
</dbReference>
<dbReference type="VEuPathDB" id="FungiDB:P170DRAFT_467899"/>
<feature type="region of interest" description="Disordered" evidence="6">
    <location>
        <begin position="81"/>
        <end position="112"/>
    </location>
</feature>
<evidence type="ECO:0000256" key="5">
    <source>
        <dbReference type="ARBA" id="ARBA00023242"/>
    </source>
</evidence>
<evidence type="ECO:0000256" key="1">
    <source>
        <dbReference type="ARBA" id="ARBA00022723"/>
    </source>
</evidence>
<accession>A0A2I2FU72</accession>
<keyword evidence="3" id="KW-0238">DNA-binding</keyword>
<dbReference type="Proteomes" id="UP000234275">
    <property type="component" value="Unassembled WGS sequence"/>
</dbReference>
<evidence type="ECO:0000256" key="3">
    <source>
        <dbReference type="ARBA" id="ARBA00023125"/>
    </source>
</evidence>
<dbReference type="GO" id="GO:0000981">
    <property type="term" value="F:DNA-binding transcription factor activity, RNA polymerase II-specific"/>
    <property type="evidence" value="ECO:0007669"/>
    <property type="project" value="InterPro"/>
</dbReference>
<evidence type="ECO:0000259" key="8">
    <source>
        <dbReference type="PROSITE" id="PS50048"/>
    </source>
</evidence>
<protein>
    <submittedName>
        <fullName evidence="9">C6 transcription factor</fullName>
    </submittedName>
</protein>
<keyword evidence="5" id="KW-0539">Nucleus</keyword>
<dbReference type="CDD" id="cd00067">
    <property type="entry name" value="GAL4"/>
    <property type="match status" value="1"/>
</dbReference>
<dbReference type="InterPro" id="IPR007219">
    <property type="entry name" value="XnlR_reg_dom"/>
</dbReference>
<evidence type="ECO:0000256" key="7">
    <source>
        <dbReference type="SAM" id="Phobius"/>
    </source>
</evidence>
<dbReference type="SMART" id="SM00066">
    <property type="entry name" value="GAL4"/>
    <property type="match status" value="1"/>
</dbReference>
<proteinExistence type="predicted"/>
<dbReference type="PANTHER" id="PTHR46910:SF25">
    <property type="entry name" value="ABC-TRANSPORTER-REGULATING TRANSCRIPTION FACTOR"/>
    <property type="match status" value="1"/>
</dbReference>
<keyword evidence="7" id="KW-0812">Transmembrane</keyword>
<evidence type="ECO:0000256" key="4">
    <source>
        <dbReference type="ARBA" id="ARBA00023163"/>
    </source>
</evidence>
<feature type="transmembrane region" description="Helical" evidence="7">
    <location>
        <begin position="510"/>
        <end position="532"/>
    </location>
</feature>
<dbReference type="GeneID" id="36560199"/>
<dbReference type="Gene3D" id="4.10.240.10">
    <property type="entry name" value="Zn(2)-C6 fungal-type DNA-binding domain"/>
    <property type="match status" value="1"/>
</dbReference>
<evidence type="ECO:0000256" key="6">
    <source>
        <dbReference type="SAM" id="MobiDB-lite"/>
    </source>
</evidence>
<dbReference type="CDD" id="cd12148">
    <property type="entry name" value="fungal_TF_MHR"/>
    <property type="match status" value="1"/>
</dbReference>
<evidence type="ECO:0000256" key="2">
    <source>
        <dbReference type="ARBA" id="ARBA00023015"/>
    </source>
</evidence>
<reference evidence="9 10" key="1">
    <citation type="submission" date="2016-12" db="EMBL/GenBank/DDBJ databases">
        <title>The genomes of Aspergillus section Nigri reveals drivers in fungal speciation.</title>
        <authorList>
            <consortium name="DOE Joint Genome Institute"/>
            <person name="Vesth T.C."/>
            <person name="Nybo J."/>
            <person name="Theobald S."/>
            <person name="Brandl J."/>
            <person name="Frisvad J.C."/>
            <person name="Nielsen K.F."/>
            <person name="Lyhne E.K."/>
            <person name="Kogle M.E."/>
            <person name="Kuo A."/>
            <person name="Riley R."/>
            <person name="Clum A."/>
            <person name="Nolan M."/>
            <person name="Lipzen A."/>
            <person name="Salamov A."/>
            <person name="Henrissat B."/>
            <person name="Wiebenga A."/>
            <person name="De Vries R.P."/>
            <person name="Grigoriev I.V."/>
            <person name="Mortensen U.H."/>
            <person name="Andersen M.R."/>
            <person name="Baker S.E."/>
        </authorList>
    </citation>
    <scope>NUCLEOTIDE SEQUENCE [LARGE SCALE GENOMIC DNA]</scope>
    <source>
        <strain evidence="9 10">IBT 23096</strain>
    </source>
</reference>
<dbReference type="GO" id="GO:0006351">
    <property type="term" value="P:DNA-templated transcription"/>
    <property type="evidence" value="ECO:0007669"/>
    <property type="project" value="InterPro"/>
</dbReference>
<keyword evidence="7" id="KW-1133">Transmembrane helix</keyword>
<evidence type="ECO:0000313" key="10">
    <source>
        <dbReference type="Proteomes" id="UP000234275"/>
    </source>
</evidence>
<keyword evidence="4" id="KW-0804">Transcription</keyword>
<dbReference type="AlphaFoldDB" id="A0A2I2FU72"/>
<evidence type="ECO:0000313" key="9">
    <source>
        <dbReference type="EMBL" id="PLB44137.1"/>
    </source>
</evidence>
<dbReference type="GO" id="GO:0008270">
    <property type="term" value="F:zinc ion binding"/>
    <property type="evidence" value="ECO:0007669"/>
    <property type="project" value="InterPro"/>
</dbReference>
<dbReference type="Pfam" id="PF04082">
    <property type="entry name" value="Fungal_trans"/>
    <property type="match status" value="1"/>
</dbReference>
<dbReference type="STRING" id="1392250.A0A2I2FU72"/>
<dbReference type="InterPro" id="IPR050987">
    <property type="entry name" value="AtrR-like"/>
</dbReference>
<dbReference type="EMBL" id="MSFO01000009">
    <property type="protein sequence ID" value="PLB44137.1"/>
    <property type="molecule type" value="Genomic_DNA"/>
</dbReference>
<dbReference type="InterPro" id="IPR001138">
    <property type="entry name" value="Zn2Cys6_DnaBD"/>
</dbReference>
<organism evidence="9 10">
    <name type="scientific">Aspergillus steynii IBT 23096</name>
    <dbReference type="NCBI Taxonomy" id="1392250"/>
    <lineage>
        <taxon>Eukaryota</taxon>
        <taxon>Fungi</taxon>
        <taxon>Dikarya</taxon>
        <taxon>Ascomycota</taxon>
        <taxon>Pezizomycotina</taxon>
        <taxon>Eurotiomycetes</taxon>
        <taxon>Eurotiomycetidae</taxon>
        <taxon>Eurotiales</taxon>
        <taxon>Aspergillaceae</taxon>
        <taxon>Aspergillus</taxon>
        <taxon>Aspergillus subgen. Circumdati</taxon>
    </lineage>
</organism>
<dbReference type="SMART" id="SM00906">
    <property type="entry name" value="Fungal_trans"/>
    <property type="match status" value="1"/>
</dbReference>
<comment type="caution">
    <text evidence="9">The sequence shown here is derived from an EMBL/GenBank/DDBJ whole genome shotgun (WGS) entry which is preliminary data.</text>
</comment>